<dbReference type="AlphaFoldDB" id="A0A1I7XZP1"/>
<name>A0A1I7XZP1_9BILA</name>
<dbReference type="Proteomes" id="UP000095287">
    <property type="component" value="Unplaced"/>
</dbReference>
<dbReference type="Pfam" id="PF01484">
    <property type="entry name" value="Col_cuticle_N"/>
    <property type="match status" value="1"/>
</dbReference>
<dbReference type="SMART" id="SM01088">
    <property type="entry name" value="Col_cuticle_N"/>
    <property type="match status" value="1"/>
</dbReference>
<proteinExistence type="predicted"/>
<evidence type="ECO:0000313" key="5">
    <source>
        <dbReference type="WBParaSite" id="L893_g11110.t1"/>
    </source>
</evidence>
<evidence type="ECO:0000256" key="2">
    <source>
        <dbReference type="SAM" id="Phobius"/>
    </source>
</evidence>
<sequence>MRKETVIVGIASSCSVAALITCLLVLPPLISLISNLRDEVVSGVQGFRVDTDSAWNDMMQVQMTVNMPVKRSPVDGIFHKKREAYKGLPNYCLVFILSRW</sequence>
<protein>
    <submittedName>
        <fullName evidence="5">Col_cuticle_N domain-containing protein</fullName>
    </submittedName>
</protein>
<dbReference type="InterPro" id="IPR002486">
    <property type="entry name" value="Col_cuticle_N"/>
</dbReference>
<dbReference type="WBParaSite" id="L893_g11110.t1">
    <property type="protein sequence ID" value="L893_g11110.t1"/>
    <property type="gene ID" value="L893_g11110"/>
</dbReference>
<organism evidence="4 5">
    <name type="scientific">Steinernema glaseri</name>
    <dbReference type="NCBI Taxonomy" id="37863"/>
    <lineage>
        <taxon>Eukaryota</taxon>
        <taxon>Metazoa</taxon>
        <taxon>Ecdysozoa</taxon>
        <taxon>Nematoda</taxon>
        <taxon>Chromadorea</taxon>
        <taxon>Rhabditida</taxon>
        <taxon>Tylenchina</taxon>
        <taxon>Panagrolaimomorpha</taxon>
        <taxon>Strongyloidoidea</taxon>
        <taxon>Steinernematidae</taxon>
        <taxon>Steinernema</taxon>
    </lineage>
</organism>
<keyword evidence="1" id="KW-0677">Repeat</keyword>
<feature type="domain" description="Nematode cuticle collagen N-terminal" evidence="3">
    <location>
        <begin position="6"/>
        <end position="58"/>
    </location>
</feature>
<evidence type="ECO:0000313" key="4">
    <source>
        <dbReference type="Proteomes" id="UP000095287"/>
    </source>
</evidence>
<keyword evidence="2" id="KW-1133">Transmembrane helix</keyword>
<accession>A0A1I7XZP1</accession>
<keyword evidence="2" id="KW-0472">Membrane</keyword>
<reference evidence="5" key="1">
    <citation type="submission" date="2016-11" db="UniProtKB">
        <authorList>
            <consortium name="WormBaseParasite"/>
        </authorList>
    </citation>
    <scope>IDENTIFICATION</scope>
</reference>
<keyword evidence="2" id="KW-0812">Transmembrane</keyword>
<evidence type="ECO:0000259" key="3">
    <source>
        <dbReference type="SMART" id="SM01088"/>
    </source>
</evidence>
<keyword evidence="4" id="KW-1185">Reference proteome</keyword>
<dbReference type="GO" id="GO:0042302">
    <property type="term" value="F:structural constituent of cuticle"/>
    <property type="evidence" value="ECO:0007669"/>
    <property type="project" value="InterPro"/>
</dbReference>
<feature type="transmembrane region" description="Helical" evidence="2">
    <location>
        <begin position="6"/>
        <end position="26"/>
    </location>
</feature>
<evidence type="ECO:0000256" key="1">
    <source>
        <dbReference type="ARBA" id="ARBA00022737"/>
    </source>
</evidence>